<evidence type="ECO:0000313" key="1">
    <source>
        <dbReference type="EMBL" id="MBX54834.1"/>
    </source>
</evidence>
<accession>A0A2P2PJB3</accession>
<proteinExistence type="predicted"/>
<organism evidence="1">
    <name type="scientific">Rhizophora mucronata</name>
    <name type="common">Asiatic mangrove</name>
    <dbReference type="NCBI Taxonomy" id="61149"/>
    <lineage>
        <taxon>Eukaryota</taxon>
        <taxon>Viridiplantae</taxon>
        <taxon>Streptophyta</taxon>
        <taxon>Embryophyta</taxon>
        <taxon>Tracheophyta</taxon>
        <taxon>Spermatophyta</taxon>
        <taxon>Magnoliopsida</taxon>
        <taxon>eudicotyledons</taxon>
        <taxon>Gunneridae</taxon>
        <taxon>Pentapetalae</taxon>
        <taxon>rosids</taxon>
        <taxon>fabids</taxon>
        <taxon>Malpighiales</taxon>
        <taxon>Rhizophoraceae</taxon>
        <taxon>Rhizophora</taxon>
    </lineage>
</organism>
<dbReference type="AlphaFoldDB" id="A0A2P2PJB3"/>
<reference evidence="1" key="1">
    <citation type="submission" date="2018-02" db="EMBL/GenBank/DDBJ databases">
        <title>Rhizophora mucronata_Transcriptome.</title>
        <authorList>
            <person name="Meera S.P."/>
            <person name="Sreeshan A."/>
            <person name="Augustine A."/>
        </authorList>
    </citation>
    <scope>NUCLEOTIDE SEQUENCE</scope>
    <source>
        <tissue evidence="1">Leaf</tissue>
    </source>
</reference>
<protein>
    <submittedName>
        <fullName evidence="1">Uncharacterized protein</fullName>
    </submittedName>
</protein>
<name>A0A2P2PJB3_RHIMU</name>
<dbReference type="EMBL" id="GGEC01074350">
    <property type="protein sequence ID" value="MBX54834.1"/>
    <property type="molecule type" value="Transcribed_RNA"/>
</dbReference>
<sequence length="56" mass="6249">MVQTSEALRLSKQKIALLSFTFICAPDENSLGYFKKAVFPFLGGLSFAFSVFQLQL</sequence>